<evidence type="ECO:0000259" key="1">
    <source>
        <dbReference type="Pfam" id="PF12697"/>
    </source>
</evidence>
<feature type="domain" description="AB hydrolase-1" evidence="1">
    <location>
        <begin position="82"/>
        <end position="274"/>
    </location>
</feature>
<dbReference type="Proteomes" id="UP000662747">
    <property type="component" value="Chromosome"/>
</dbReference>
<accession>A0ABX7NQB6</accession>
<reference evidence="2 3" key="1">
    <citation type="submission" date="2021-02" db="EMBL/GenBank/DDBJ databases">
        <title>De Novo genome assembly of isolated myxobacteria.</title>
        <authorList>
            <person name="Stevens D.C."/>
        </authorList>
    </citation>
    <scope>NUCLEOTIDE SEQUENCE [LARGE SCALE GENOMIC DNA]</scope>
    <source>
        <strain evidence="3">SCPEA02</strain>
    </source>
</reference>
<keyword evidence="3" id="KW-1185">Reference proteome</keyword>
<dbReference type="EMBL" id="CP071090">
    <property type="protein sequence ID" value="QSQ21032.1"/>
    <property type="molecule type" value="Genomic_DNA"/>
</dbReference>
<sequence length="315" mass="33900">MAENSTNVRMKMALWGVRATSKGLGAVAPWAATAWAEKLFFTPRRPKRSRTAEAVLAKGQQRVLKLGGEKVAVWSWGEGPRVLLVHGWSGYGGQLTAFVAPLVEAGFSVVTYDAPGHGVSTGSRSSLPEMADMVAWVGRATGGPYAVVAHSFGAAATAVAMRDGLKVERAVFISPPADPRWGLEDFARTVGLTDGVKRRMAERMEERFDVSLRDLALPTFVPFLKVPLRIFHDVGDREVPFASGEAIARAWPGAKLTRTEGLGHHRILYAPEVVKPSVDFIAEARPRNAWPAPELLAAASAAPPPRGLLRVVHGS</sequence>
<dbReference type="InterPro" id="IPR029058">
    <property type="entry name" value="AB_hydrolase_fold"/>
</dbReference>
<evidence type="ECO:0000313" key="3">
    <source>
        <dbReference type="Proteomes" id="UP000662747"/>
    </source>
</evidence>
<protein>
    <submittedName>
        <fullName evidence="2">Alpha/beta fold hydrolase</fullName>
    </submittedName>
</protein>
<gene>
    <name evidence="2" type="ORF">JY651_38430</name>
</gene>
<evidence type="ECO:0000313" key="2">
    <source>
        <dbReference type="EMBL" id="QSQ21032.1"/>
    </source>
</evidence>
<keyword evidence="2" id="KW-0378">Hydrolase</keyword>
<organism evidence="2 3">
    <name type="scientific">Pyxidicoccus parkwayensis</name>
    <dbReference type="NCBI Taxonomy" id="2813578"/>
    <lineage>
        <taxon>Bacteria</taxon>
        <taxon>Pseudomonadati</taxon>
        <taxon>Myxococcota</taxon>
        <taxon>Myxococcia</taxon>
        <taxon>Myxococcales</taxon>
        <taxon>Cystobacterineae</taxon>
        <taxon>Myxococcaceae</taxon>
        <taxon>Pyxidicoccus</taxon>
    </lineage>
</organism>
<proteinExistence type="predicted"/>
<dbReference type="GO" id="GO:0016787">
    <property type="term" value="F:hydrolase activity"/>
    <property type="evidence" value="ECO:0007669"/>
    <property type="project" value="UniProtKB-KW"/>
</dbReference>
<dbReference type="InterPro" id="IPR000073">
    <property type="entry name" value="AB_hydrolase_1"/>
</dbReference>
<dbReference type="Pfam" id="PF12697">
    <property type="entry name" value="Abhydrolase_6"/>
    <property type="match status" value="1"/>
</dbReference>
<name>A0ABX7NQB6_9BACT</name>
<dbReference type="Gene3D" id="3.40.50.1820">
    <property type="entry name" value="alpha/beta hydrolase"/>
    <property type="match status" value="1"/>
</dbReference>
<dbReference type="SUPFAM" id="SSF53474">
    <property type="entry name" value="alpha/beta-Hydrolases"/>
    <property type="match status" value="1"/>
</dbReference>